<protein>
    <submittedName>
        <fullName evidence="1">39713_t:CDS:1</fullName>
    </submittedName>
</protein>
<dbReference type="Gene3D" id="3.40.50.300">
    <property type="entry name" value="P-loop containing nucleotide triphosphate hydrolases"/>
    <property type="match status" value="1"/>
</dbReference>
<accession>A0ABM8VXV1</accession>
<evidence type="ECO:0000313" key="1">
    <source>
        <dbReference type="EMBL" id="CAG8473975.1"/>
    </source>
</evidence>
<organism evidence="1 2">
    <name type="scientific">Gigaspora margarita</name>
    <dbReference type="NCBI Taxonomy" id="4874"/>
    <lineage>
        <taxon>Eukaryota</taxon>
        <taxon>Fungi</taxon>
        <taxon>Fungi incertae sedis</taxon>
        <taxon>Mucoromycota</taxon>
        <taxon>Glomeromycotina</taxon>
        <taxon>Glomeromycetes</taxon>
        <taxon>Diversisporales</taxon>
        <taxon>Gigasporaceae</taxon>
        <taxon>Gigaspora</taxon>
    </lineage>
</organism>
<comment type="caution">
    <text evidence="1">The sequence shown here is derived from an EMBL/GenBank/DDBJ whole genome shotgun (WGS) entry which is preliminary data.</text>
</comment>
<gene>
    <name evidence="1" type="ORF">GMARGA_LOCUS913</name>
</gene>
<sequence length="172" mass="20664">LIIENQQIRQEIDKKTLSELEKKTNDFNKKYEEFKKISEKYIKKKETITAVPRVITISGTIGSGKTTKAKHLEKHLKSLGYKVYRIVEQVIINKYKQVIDEINEIYDYHYIIIDRGFKEIEIFTEINIKDEKIRDYLKKQIELIKLNYYNDVIHVRPKKETAIKRKESRNRS</sequence>
<feature type="non-terminal residue" evidence="1">
    <location>
        <position position="1"/>
    </location>
</feature>
<name>A0ABM8VXV1_GIGMA</name>
<dbReference type="SUPFAM" id="SSF52540">
    <property type="entry name" value="P-loop containing nucleoside triphosphate hydrolases"/>
    <property type="match status" value="1"/>
</dbReference>
<dbReference type="Proteomes" id="UP000789901">
    <property type="component" value="Unassembled WGS sequence"/>
</dbReference>
<dbReference type="InterPro" id="IPR027417">
    <property type="entry name" value="P-loop_NTPase"/>
</dbReference>
<dbReference type="EMBL" id="CAJVQB010000193">
    <property type="protein sequence ID" value="CAG8473975.1"/>
    <property type="molecule type" value="Genomic_DNA"/>
</dbReference>
<evidence type="ECO:0000313" key="2">
    <source>
        <dbReference type="Proteomes" id="UP000789901"/>
    </source>
</evidence>
<reference evidence="1 2" key="1">
    <citation type="submission" date="2021-06" db="EMBL/GenBank/DDBJ databases">
        <authorList>
            <person name="Kallberg Y."/>
            <person name="Tangrot J."/>
            <person name="Rosling A."/>
        </authorList>
    </citation>
    <scope>NUCLEOTIDE SEQUENCE [LARGE SCALE GENOMIC DNA]</scope>
    <source>
        <strain evidence="1 2">120-4 pot B 10/14</strain>
    </source>
</reference>
<keyword evidence="2" id="KW-1185">Reference proteome</keyword>
<proteinExistence type="predicted"/>